<sequence>MWRRAEEQDLEWMFPFLYDHIQSSMFLLGNLRDFGLTSDAPYGMQIWVLEQGRGVFAISNSGTVLMQAPDFEHWDTAADLIRGRDIHGVLGDAPQVRAFLDAADLTNAPTHLNADDLGFHLDLTDIKVAPRPDDELHSLEHADRGLLEGWRADYNCEALGFPPELATEKAAQEIGKYIAHNSHRVLISGGEPVAMTGFNTQFEDVVQIGGVFTPKDKRGQGHARQALAMHLLEARDAGAKQAVLFAANAAAARAYEAVGFRLAGTYALVLFSEVQKISTSPVEGCT</sequence>
<name>A0A844AL44_9RHOB</name>
<reference evidence="2 3" key="1">
    <citation type="submission" date="2019-10" db="EMBL/GenBank/DDBJ databases">
        <title>Epibacterium sp. nov., isolated from seawater.</title>
        <authorList>
            <person name="Zhang X."/>
            <person name="Li N."/>
        </authorList>
    </citation>
    <scope>NUCLEOTIDE SEQUENCE [LARGE SCALE GENOMIC DNA]</scope>
    <source>
        <strain evidence="2 3">SM1969</strain>
    </source>
</reference>
<keyword evidence="3" id="KW-1185">Reference proteome</keyword>
<evidence type="ECO:0000313" key="2">
    <source>
        <dbReference type="EMBL" id="MQY42395.1"/>
    </source>
</evidence>
<dbReference type="CDD" id="cd04301">
    <property type="entry name" value="NAT_SF"/>
    <property type="match status" value="1"/>
</dbReference>
<dbReference type="InterPro" id="IPR016181">
    <property type="entry name" value="Acyl_CoA_acyltransferase"/>
</dbReference>
<dbReference type="Proteomes" id="UP000436694">
    <property type="component" value="Unassembled WGS sequence"/>
</dbReference>
<dbReference type="InterPro" id="IPR000182">
    <property type="entry name" value="GNAT_dom"/>
</dbReference>
<dbReference type="Pfam" id="PF00583">
    <property type="entry name" value="Acetyltransf_1"/>
    <property type="match status" value="1"/>
</dbReference>
<protein>
    <submittedName>
        <fullName evidence="2">GNAT family N-acetyltransferase</fullName>
    </submittedName>
</protein>
<accession>A0A844AL44</accession>
<evidence type="ECO:0000313" key="3">
    <source>
        <dbReference type="Proteomes" id="UP000436694"/>
    </source>
</evidence>
<dbReference type="GO" id="GO:0016747">
    <property type="term" value="F:acyltransferase activity, transferring groups other than amino-acyl groups"/>
    <property type="evidence" value="ECO:0007669"/>
    <property type="project" value="InterPro"/>
</dbReference>
<keyword evidence="2" id="KW-0808">Transferase</keyword>
<gene>
    <name evidence="2" type="ORF">GG681_07050</name>
</gene>
<evidence type="ECO:0000259" key="1">
    <source>
        <dbReference type="PROSITE" id="PS51186"/>
    </source>
</evidence>
<dbReference type="Gene3D" id="3.40.630.30">
    <property type="match status" value="1"/>
</dbReference>
<dbReference type="EMBL" id="WIXK01000003">
    <property type="protein sequence ID" value="MQY42395.1"/>
    <property type="molecule type" value="Genomic_DNA"/>
</dbReference>
<organism evidence="2 3">
    <name type="scientific">Tritonibacter aquimaris</name>
    <dbReference type="NCBI Taxonomy" id="2663379"/>
    <lineage>
        <taxon>Bacteria</taxon>
        <taxon>Pseudomonadati</taxon>
        <taxon>Pseudomonadota</taxon>
        <taxon>Alphaproteobacteria</taxon>
        <taxon>Rhodobacterales</taxon>
        <taxon>Paracoccaceae</taxon>
        <taxon>Tritonibacter</taxon>
    </lineage>
</organism>
<feature type="domain" description="N-acetyltransferase" evidence="1">
    <location>
        <begin position="134"/>
        <end position="278"/>
    </location>
</feature>
<dbReference type="PROSITE" id="PS51186">
    <property type="entry name" value="GNAT"/>
    <property type="match status" value="1"/>
</dbReference>
<proteinExistence type="predicted"/>
<dbReference type="AlphaFoldDB" id="A0A844AL44"/>
<comment type="caution">
    <text evidence="2">The sequence shown here is derived from an EMBL/GenBank/DDBJ whole genome shotgun (WGS) entry which is preliminary data.</text>
</comment>
<dbReference type="SUPFAM" id="SSF55729">
    <property type="entry name" value="Acyl-CoA N-acyltransferases (Nat)"/>
    <property type="match status" value="1"/>
</dbReference>